<accession>A0A915L3V8</accession>
<organism evidence="1 2">
    <name type="scientific">Romanomermis culicivorax</name>
    <name type="common">Nematode worm</name>
    <dbReference type="NCBI Taxonomy" id="13658"/>
    <lineage>
        <taxon>Eukaryota</taxon>
        <taxon>Metazoa</taxon>
        <taxon>Ecdysozoa</taxon>
        <taxon>Nematoda</taxon>
        <taxon>Enoplea</taxon>
        <taxon>Dorylaimia</taxon>
        <taxon>Mermithida</taxon>
        <taxon>Mermithoidea</taxon>
        <taxon>Mermithidae</taxon>
        <taxon>Romanomermis</taxon>
    </lineage>
</organism>
<evidence type="ECO:0000313" key="2">
    <source>
        <dbReference type="WBParaSite" id="nRc.2.0.1.t45780-RA"/>
    </source>
</evidence>
<reference evidence="2" key="1">
    <citation type="submission" date="2022-11" db="UniProtKB">
        <authorList>
            <consortium name="WormBaseParasite"/>
        </authorList>
    </citation>
    <scope>IDENTIFICATION</scope>
</reference>
<name>A0A915L3V8_ROMCU</name>
<evidence type="ECO:0000313" key="1">
    <source>
        <dbReference type="Proteomes" id="UP000887565"/>
    </source>
</evidence>
<sequence>MTPVSTNHVKIRASSSNQLAMPRMIKFLLFSCLYQISIENSIFDLVLDDAIPNYRTKRQSRNGQGVSNHEQFNECGHFTRKNYPVSKQAHFLDFLWKGFSTTKHGLATFNYDKSTFFIV</sequence>
<protein>
    <submittedName>
        <fullName evidence="2">Uncharacterized protein</fullName>
    </submittedName>
</protein>
<dbReference type="WBParaSite" id="nRc.2.0.1.t45780-RA">
    <property type="protein sequence ID" value="nRc.2.0.1.t45780-RA"/>
    <property type="gene ID" value="nRc.2.0.1.g45780"/>
</dbReference>
<proteinExistence type="predicted"/>
<keyword evidence="1" id="KW-1185">Reference proteome</keyword>
<dbReference type="AlphaFoldDB" id="A0A915L3V8"/>
<dbReference type="Proteomes" id="UP000887565">
    <property type="component" value="Unplaced"/>
</dbReference>